<dbReference type="VEuPathDB" id="AmoebaDB:EHI7A_041930"/>
<dbReference type="VEuPathDB" id="AmoebaDB:EHI5A_017320"/>
<dbReference type="VEuPathDB" id="AmoebaDB:EHI_142900"/>
<dbReference type="Proteomes" id="UP000078387">
    <property type="component" value="Unassembled WGS sequence"/>
</dbReference>
<protein>
    <submittedName>
        <fullName evidence="1">Uncharacterized protein</fullName>
    </submittedName>
</protein>
<evidence type="ECO:0000313" key="2">
    <source>
        <dbReference type="Proteomes" id="UP000078387"/>
    </source>
</evidence>
<proteinExistence type="predicted"/>
<name>A0A5K1V5W5_ENTHI</name>
<sequence>MGCCSSTAGVDENQPLLSVVENLQPPIINETPKVQRVYTQLPPTEENSKMIKEINTQYLSKQHNSQNHIEDIQQYIKEIKKKTKTIQTKEIFALPKSNRNDVEPEFDLQFLRSVLQTNITIISEEYNKTKVTKATNLIVPLDNLQ</sequence>
<reference evidence="1 2" key="1">
    <citation type="submission" date="2016-05" db="EMBL/GenBank/DDBJ databases">
        <title>First whole genome sequencing of Entamoeba histolytica HM1:IMSS-clone-6.</title>
        <authorList>
            <person name="Mukherjee Avik.K."/>
            <person name="Izumyama S."/>
            <person name="Nakada-Tsukui K."/>
            <person name="Nozaki T."/>
        </authorList>
    </citation>
    <scope>NUCLEOTIDE SEQUENCE [LARGE SCALE GENOMIC DNA]</scope>
    <source>
        <strain evidence="1 2">HM1:IMSS clone 6</strain>
    </source>
</reference>
<evidence type="ECO:0000313" key="1">
    <source>
        <dbReference type="EMBL" id="GAT97039.1"/>
    </source>
</evidence>
<dbReference type="VEuPathDB" id="AmoebaDB:KM1_023380"/>
<accession>A0A5K1V5W5</accession>
<comment type="caution">
    <text evidence="1">The sequence shown here is derived from an EMBL/GenBank/DDBJ whole genome shotgun (WGS) entry which is preliminary data.</text>
</comment>
<gene>
    <name evidence="1" type="ORF">CL6EHI_142900</name>
</gene>
<dbReference type="VEuPathDB" id="AmoebaDB:EHI8A_040790"/>
<dbReference type="OMA" id="CCFSAQH"/>
<dbReference type="AlphaFoldDB" id="A0A5K1V5W5"/>
<organism evidence="1 2">
    <name type="scientific">Entamoeba histolytica</name>
    <dbReference type="NCBI Taxonomy" id="5759"/>
    <lineage>
        <taxon>Eukaryota</taxon>
        <taxon>Amoebozoa</taxon>
        <taxon>Evosea</taxon>
        <taxon>Archamoebae</taxon>
        <taxon>Mastigamoebida</taxon>
        <taxon>Entamoebidae</taxon>
        <taxon>Entamoeba</taxon>
    </lineage>
</organism>
<dbReference type="EMBL" id="BDEQ01000001">
    <property type="protein sequence ID" value="GAT97039.1"/>
    <property type="molecule type" value="Genomic_DNA"/>
</dbReference>